<feature type="transmembrane region" description="Helical" evidence="7">
    <location>
        <begin position="476"/>
        <end position="497"/>
    </location>
</feature>
<evidence type="ECO:0000256" key="6">
    <source>
        <dbReference type="ARBA" id="ARBA00023136"/>
    </source>
</evidence>
<feature type="transmembrane region" description="Helical" evidence="7">
    <location>
        <begin position="140"/>
        <end position="161"/>
    </location>
</feature>
<dbReference type="GO" id="GO:0008324">
    <property type="term" value="F:monoatomic cation transmembrane transporter activity"/>
    <property type="evidence" value="ECO:0007669"/>
    <property type="project" value="InterPro"/>
</dbReference>
<evidence type="ECO:0000256" key="4">
    <source>
        <dbReference type="ARBA" id="ARBA00022737"/>
    </source>
</evidence>
<feature type="transmembrane region" description="Helical" evidence="7">
    <location>
        <begin position="28"/>
        <end position="43"/>
    </location>
</feature>
<dbReference type="InterPro" id="IPR036721">
    <property type="entry name" value="RCK_C_sf"/>
</dbReference>
<evidence type="ECO:0000256" key="2">
    <source>
        <dbReference type="ARBA" id="ARBA00022448"/>
    </source>
</evidence>
<dbReference type="Pfam" id="PF02080">
    <property type="entry name" value="TrkA_C"/>
    <property type="match status" value="2"/>
</dbReference>
<dbReference type="GO" id="GO:0005886">
    <property type="term" value="C:plasma membrane"/>
    <property type="evidence" value="ECO:0007669"/>
    <property type="project" value="TreeGrafter"/>
</dbReference>
<dbReference type="AlphaFoldDB" id="A0A0K6I0V6"/>
<dbReference type="Gene3D" id="3.30.70.1450">
    <property type="entry name" value="Regulator of K+ conductance, C-terminal domain"/>
    <property type="match status" value="2"/>
</dbReference>
<dbReference type="InterPro" id="IPR051679">
    <property type="entry name" value="DASS-Related_Transporters"/>
</dbReference>
<feature type="transmembrane region" description="Helical" evidence="7">
    <location>
        <begin position="446"/>
        <end position="464"/>
    </location>
</feature>
<evidence type="ECO:0000256" key="7">
    <source>
        <dbReference type="SAM" id="Phobius"/>
    </source>
</evidence>
<comment type="subcellular location">
    <subcellularLocation>
        <location evidence="1">Membrane</location>
        <topology evidence="1">Multi-pass membrane protein</topology>
    </subcellularLocation>
</comment>
<feature type="transmembrane region" description="Helical" evidence="7">
    <location>
        <begin position="401"/>
        <end position="434"/>
    </location>
</feature>
<dbReference type="GO" id="GO:0006813">
    <property type="term" value="P:potassium ion transport"/>
    <property type="evidence" value="ECO:0007669"/>
    <property type="project" value="InterPro"/>
</dbReference>
<dbReference type="SUPFAM" id="SSF116726">
    <property type="entry name" value="TrkA C-terminal domain-like"/>
    <property type="match status" value="2"/>
</dbReference>
<evidence type="ECO:0000313" key="10">
    <source>
        <dbReference type="Proteomes" id="UP000183900"/>
    </source>
</evidence>
<dbReference type="Proteomes" id="UP000183900">
    <property type="component" value="Unassembled WGS sequence"/>
</dbReference>
<evidence type="ECO:0000313" key="9">
    <source>
        <dbReference type="EMBL" id="CUA96706.1"/>
    </source>
</evidence>
<feature type="transmembrane region" description="Helical" evidence="7">
    <location>
        <begin position="181"/>
        <end position="201"/>
    </location>
</feature>
<feature type="transmembrane region" description="Helical" evidence="7">
    <location>
        <begin position="6"/>
        <end position="21"/>
    </location>
</feature>
<organism evidence="9 10">
    <name type="scientific">Pannonibacter indicus</name>
    <dbReference type="NCBI Taxonomy" id="466044"/>
    <lineage>
        <taxon>Bacteria</taxon>
        <taxon>Pseudomonadati</taxon>
        <taxon>Pseudomonadota</taxon>
        <taxon>Alphaproteobacteria</taxon>
        <taxon>Hyphomicrobiales</taxon>
        <taxon>Stappiaceae</taxon>
        <taxon>Pannonibacter</taxon>
    </lineage>
</organism>
<dbReference type="Pfam" id="PF03600">
    <property type="entry name" value="CitMHS"/>
    <property type="match status" value="1"/>
</dbReference>
<dbReference type="PANTHER" id="PTHR43652">
    <property type="entry name" value="BASIC AMINO ACID ANTIPORTER YFCC-RELATED"/>
    <property type="match status" value="1"/>
</dbReference>
<proteinExistence type="predicted"/>
<sequence>MTLDQFIVFALLGLVLFSFFKEIYPPEVTALAGTAVLLAVGIIDTKEFLSVFSSGAPITIAMMFILSAALERTGVLQVMGDWLGASAKGSYLRAVFIMMVMAIIASAFMNNTPVVILLAPVMIAVSAQLGSAPSKFLIPLSYAAILGGTLTLVGTSTNILMSGITTKAGLPAIGMFEMTGIGLVFAAVGLVYMLFAVRYLLPERQSMAGVLGQGGSRRFMARLLVPAGSRYVGKTLSELPFTNSQSRVVDVLRGEQSLRNRLDGITLQAGDRIVVKTGTGEILALKEDGQIEFRDVSDQGFEPVAADQSITLEASVGPNSRLIGRLLNSLDLRRTYGVYVMAVHRQDRNISKEINTLRLHFADTLLLEGPAEGLQRLAQSEGLINLSAPQESPIRRQKAPIAIASILGVMVLAALNVMPIEGLALIGAVLVMMTRCIEPQDAFDSIDWNILFLIYGMLGFSIGMEKTGAVQLVVDGVMHVLGHASPIVILAMVYVLTSALTEMVSNNAVAVLVGPLAISLAQQLGLDPRPFIMAVMFAASASFATPIGYQTNTFVYSAGGYKFRDFITVGLPLNIIFVFVAMVAIPLFFPF</sequence>
<dbReference type="OrthoDB" id="9809303at2"/>
<feature type="transmembrane region" description="Helical" evidence="7">
    <location>
        <begin position="531"/>
        <end position="549"/>
    </location>
</feature>
<dbReference type="PANTHER" id="PTHR43652:SF2">
    <property type="entry name" value="BASIC AMINO ACID ANTIPORTER YFCC-RELATED"/>
    <property type="match status" value="1"/>
</dbReference>
<keyword evidence="3 7" id="KW-0812">Transmembrane</keyword>
<dbReference type="PROSITE" id="PS51202">
    <property type="entry name" value="RCK_C"/>
    <property type="match status" value="2"/>
</dbReference>
<accession>A0A0K6I0V6</accession>
<protein>
    <submittedName>
        <fullName evidence="9">Di-and tricarboxylate transporter</fullName>
    </submittedName>
</protein>
<dbReference type="InterPro" id="IPR004680">
    <property type="entry name" value="Cit_transptr-like_dom"/>
</dbReference>
<keyword evidence="6 7" id="KW-0472">Membrane</keyword>
<evidence type="ECO:0000256" key="5">
    <source>
        <dbReference type="ARBA" id="ARBA00022989"/>
    </source>
</evidence>
<feature type="domain" description="RCK C-terminal" evidence="8">
    <location>
        <begin position="299"/>
        <end position="383"/>
    </location>
</feature>
<dbReference type="InterPro" id="IPR006037">
    <property type="entry name" value="RCK_C"/>
</dbReference>
<evidence type="ECO:0000256" key="1">
    <source>
        <dbReference type="ARBA" id="ARBA00004141"/>
    </source>
</evidence>
<reference evidence="10" key="1">
    <citation type="submission" date="2015-08" db="EMBL/GenBank/DDBJ databases">
        <authorList>
            <person name="Varghese N."/>
        </authorList>
    </citation>
    <scope>NUCLEOTIDE SEQUENCE [LARGE SCALE GENOMIC DNA]</scope>
    <source>
        <strain evidence="10">DSM 23407</strain>
    </source>
</reference>
<feature type="transmembrane region" description="Helical" evidence="7">
    <location>
        <begin position="49"/>
        <end position="70"/>
    </location>
</feature>
<evidence type="ECO:0000259" key="8">
    <source>
        <dbReference type="PROSITE" id="PS51202"/>
    </source>
</evidence>
<keyword evidence="5 7" id="KW-1133">Transmembrane helix</keyword>
<feature type="transmembrane region" description="Helical" evidence="7">
    <location>
        <begin position="503"/>
        <end position="524"/>
    </location>
</feature>
<feature type="transmembrane region" description="Helical" evidence="7">
    <location>
        <begin position="569"/>
        <end position="589"/>
    </location>
</feature>
<dbReference type="RefSeq" id="WP_055455749.1">
    <property type="nucleotide sequence ID" value="NZ_CYHE01000006.1"/>
</dbReference>
<feature type="transmembrane region" description="Helical" evidence="7">
    <location>
        <begin position="114"/>
        <end position="133"/>
    </location>
</feature>
<keyword evidence="4" id="KW-0677">Repeat</keyword>
<keyword evidence="2" id="KW-0813">Transport</keyword>
<dbReference type="EMBL" id="CYHE01000006">
    <property type="protein sequence ID" value="CUA96706.1"/>
    <property type="molecule type" value="Genomic_DNA"/>
</dbReference>
<evidence type="ECO:0000256" key="3">
    <source>
        <dbReference type="ARBA" id="ARBA00022692"/>
    </source>
</evidence>
<gene>
    <name evidence="9" type="ORF">Ga0061067_10652</name>
</gene>
<name>A0A0K6I0V6_9HYPH</name>
<keyword evidence="10" id="KW-1185">Reference proteome</keyword>
<feature type="domain" description="RCK C-terminal" evidence="8">
    <location>
        <begin position="208"/>
        <end position="291"/>
    </location>
</feature>
<feature type="transmembrane region" description="Helical" evidence="7">
    <location>
        <begin position="91"/>
        <end position="108"/>
    </location>
</feature>